<evidence type="ECO:0000256" key="1">
    <source>
        <dbReference type="ARBA" id="ARBA00005417"/>
    </source>
</evidence>
<dbReference type="EMBL" id="PGGN01000008">
    <property type="protein sequence ID" value="PSH54604.1"/>
    <property type="molecule type" value="Genomic_DNA"/>
</dbReference>
<dbReference type="PROSITE" id="PS50893">
    <property type="entry name" value="ABC_TRANSPORTER_2"/>
    <property type="match status" value="1"/>
</dbReference>
<dbReference type="SMART" id="SM00382">
    <property type="entry name" value="AAA"/>
    <property type="match status" value="1"/>
</dbReference>
<evidence type="ECO:0000256" key="3">
    <source>
        <dbReference type="ARBA" id="ARBA00022741"/>
    </source>
</evidence>
<evidence type="ECO:0000256" key="4">
    <source>
        <dbReference type="ARBA" id="ARBA00022840"/>
    </source>
</evidence>
<sequence length="245" mass="26832">MLSAIENNVANQPALLEVQGLSARYGKRAVLSDIDIRLAPGEIVAVLGHNGAGKTTLLHSIMGMHDERSGGIFYHGKDISRRPYYKNASDGISLTPADAPVFRPLSVEANLRLGTYSTSPKDIDDRLEAIYATFPHLKDRRLQLAGTLSGGEQRMLAVSMAVMNKPRVMLLDEPSIGLAPATADMLMSEISLVSKSLGTSVLIVDQNVRGALRVSSRVYFLRMGRIILEEPAEVSAQREHYWDLF</sequence>
<comment type="caution">
    <text evidence="7">The sequence shown here is derived from an EMBL/GenBank/DDBJ whole genome shotgun (WGS) entry which is preliminary data.</text>
</comment>
<feature type="domain" description="ABC transporter" evidence="6">
    <location>
        <begin position="16"/>
        <end position="244"/>
    </location>
</feature>
<dbReference type="GO" id="GO:0015807">
    <property type="term" value="P:L-amino acid transport"/>
    <property type="evidence" value="ECO:0007669"/>
    <property type="project" value="TreeGrafter"/>
</dbReference>
<keyword evidence="8" id="KW-1185">Reference proteome</keyword>
<evidence type="ECO:0000259" key="6">
    <source>
        <dbReference type="PROSITE" id="PS50893"/>
    </source>
</evidence>
<dbReference type="Gene3D" id="3.40.50.300">
    <property type="entry name" value="P-loop containing nucleotide triphosphate hydrolases"/>
    <property type="match status" value="1"/>
</dbReference>
<dbReference type="InterPro" id="IPR017871">
    <property type="entry name" value="ABC_transporter-like_CS"/>
</dbReference>
<dbReference type="PROSITE" id="PS00211">
    <property type="entry name" value="ABC_TRANSPORTER_1"/>
    <property type="match status" value="1"/>
</dbReference>
<keyword evidence="2" id="KW-0813">Transport</keyword>
<dbReference type="PANTHER" id="PTHR43820:SF4">
    <property type="entry name" value="HIGH-AFFINITY BRANCHED-CHAIN AMINO ACID TRANSPORT ATP-BINDING PROTEIN LIVF"/>
    <property type="match status" value="1"/>
</dbReference>
<evidence type="ECO:0000313" key="7">
    <source>
        <dbReference type="EMBL" id="PSH54604.1"/>
    </source>
</evidence>
<protein>
    <submittedName>
        <fullName evidence="7">ABC transporter ATP-binding protein</fullName>
    </submittedName>
</protein>
<reference evidence="8" key="1">
    <citation type="submission" date="2017-11" db="EMBL/GenBank/DDBJ databases">
        <authorList>
            <person name="Kuznetsova I."/>
            <person name="Sazanova A."/>
            <person name="Chirak E."/>
            <person name="Safronova V."/>
            <person name="Willems A."/>
        </authorList>
    </citation>
    <scope>NUCLEOTIDE SEQUENCE [LARGE SCALE GENOMIC DNA]</scope>
    <source>
        <strain evidence="8">PEPV15</strain>
    </source>
</reference>
<evidence type="ECO:0000256" key="2">
    <source>
        <dbReference type="ARBA" id="ARBA00022448"/>
    </source>
</evidence>
<organism evidence="7 8">
    <name type="scientific">Phyllobacterium endophyticum</name>
    <dbReference type="NCBI Taxonomy" id="1149773"/>
    <lineage>
        <taxon>Bacteria</taxon>
        <taxon>Pseudomonadati</taxon>
        <taxon>Pseudomonadota</taxon>
        <taxon>Alphaproteobacteria</taxon>
        <taxon>Hyphomicrobiales</taxon>
        <taxon>Phyllobacteriaceae</taxon>
        <taxon>Phyllobacterium</taxon>
    </lineage>
</organism>
<evidence type="ECO:0000313" key="8">
    <source>
        <dbReference type="Proteomes" id="UP000241158"/>
    </source>
</evidence>
<evidence type="ECO:0000256" key="5">
    <source>
        <dbReference type="ARBA" id="ARBA00022970"/>
    </source>
</evidence>
<proteinExistence type="inferred from homology"/>
<dbReference type="OrthoDB" id="9776369at2"/>
<dbReference type="PANTHER" id="PTHR43820">
    <property type="entry name" value="HIGH-AFFINITY BRANCHED-CHAIN AMINO ACID TRANSPORT ATP-BINDING PROTEIN LIVF"/>
    <property type="match status" value="1"/>
</dbReference>
<name>A0A2P7AK71_9HYPH</name>
<keyword evidence="5" id="KW-0029">Amino-acid transport</keyword>
<dbReference type="InterPro" id="IPR027417">
    <property type="entry name" value="P-loop_NTPase"/>
</dbReference>
<keyword evidence="4 7" id="KW-0067">ATP-binding</keyword>
<dbReference type="Pfam" id="PF00005">
    <property type="entry name" value="ABC_tran"/>
    <property type="match status" value="1"/>
</dbReference>
<dbReference type="InterPro" id="IPR003593">
    <property type="entry name" value="AAA+_ATPase"/>
</dbReference>
<keyword evidence="3" id="KW-0547">Nucleotide-binding</keyword>
<gene>
    <name evidence="7" type="ORF">CU100_25815</name>
</gene>
<dbReference type="InterPro" id="IPR052156">
    <property type="entry name" value="BCAA_Transport_ATP-bd_LivF"/>
</dbReference>
<dbReference type="InterPro" id="IPR003439">
    <property type="entry name" value="ABC_transporter-like_ATP-bd"/>
</dbReference>
<dbReference type="Proteomes" id="UP000241158">
    <property type="component" value="Unassembled WGS sequence"/>
</dbReference>
<dbReference type="GO" id="GO:0016887">
    <property type="term" value="F:ATP hydrolysis activity"/>
    <property type="evidence" value="ECO:0007669"/>
    <property type="project" value="InterPro"/>
</dbReference>
<dbReference type="RefSeq" id="WP_106719508.1">
    <property type="nucleotide sequence ID" value="NZ_JACHXT010000003.1"/>
</dbReference>
<dbReference type="AlphaFoldDB" id="A0A2P7AK71"/>
<comment type="similarity">
    <text evidence="1">Belongs to the ABC transporter superfamily.</text>
</comment>
<dbReference type="GO" id="GO:0005524">
    <property type="term" value="F:ATP binding"/>
    <property type="evidence" value="ECO:0007669"/>
    <property type="project" value="UniProtKB-KW"/>
</dbReference>
<accession>A0A2P7AK71</accession>
<dbReference type="CDD" id="cd03224">
    <property type="entry name" value="ABC_TM1139_LivF_branched"/>
    <property type="match status" value="1"/>
</dbReference>
<dbReference type="GO" id="GO:0015658">
    <property type="term" value="F:branched-chain amino acid transmembrane transporter activity"/>
    <property type="evidence" value="ECO:0007669"/>
    <property type="project" value="TreeGrafter"/>
</dbReference>
<dbReference type="SUPFAM" id="SSF52540">
    <property type="entry name" value="P-loop containing nucleoside triphosphate hydrolases"/>
    <property type="match status" value="1"/>
</dbReference>